<keyword evidence="5" id="KW-1185">Reference proteome</keyword>
<dbReference type="PANTHER" id="PTHR12149">
    <property type="entry name" value="FRUCTOSAMINE 3 KINASE-RELATED PROTEIN"/>
    <property type="match status" value="1"/>
</dbReference>
<name>A0A8C7BWY5_NEOVI</name>
<dbReference type="GeneTree" id="ENSGT00390000005730"/>
<dbReference type="Ensembl" id="ENSNVIT00000035578.1">
    <property type="protein sequence ID" value="ENSNVIP00000030713.1"/>
    <property type="gene ID" value="ENSNVIG00000023654.1"/>
</dbReference>
<dbReference type="GO" id="GO:0030389">
    <property type="term" value="P:fructosamine metabolic process"/>
    <property type="evidence" value="ECO:0007669"/>
    <property type="project" value="TreeGrafter"/>
</dbReference>
<reference evidence="4" key="1">
    <citation type="submission" date="2025-08" db="UniProtKB">
        <authorList>
            <consortium name="Ensembl"/>
        </authorList>
    </citation>
    <scope>IDENTIFICATION</scope>
</reference>
<dbReference type="InterPro" id="IPR011009">
    <property type="entry name" value="Kinase-like_dom_sf"/>
</dbReference>
<dbReference type="GO" id="GO:0102193">
    <property type="term" value="F:protein-ribulosamine 3-kinase activity"/>
    <property type="evidence" value="ECO:0007669"/>
    <property type="project" value="UniProtKB-EC"/>
</dbReference>
<feature type="region of interest" description="Disordered" evidence="3">
    <location>
        <begin position="104"/>
        <end position="125"/>
    </location>
</feature>
<comment type="catalytic activity">
    <reaction evidence="2">
        <text>N(6)-D-ribulosyl-L-lysyl-[protein] + ATP = N(6)-(3-O-phospho-D-ribulosyl)-L-lysyl-[protein] + ADP + H(+)</text>
        <dbReference type="Rhea" id="RHEA:48432"/>
        <dbReference type="Rhea" id="RHEA-COMP:12103"/>
        <dbReference type="Rhea" id="RHEA-COMP:12104"/>
        <dbReference type="ChEBI" id="CHEBI:15378"/>
        <dbReference type="ChEBI" id="CHEBI:30616"/>
        <dbReference type="ChEBI" id="CHEBI:90418"/>
        <dbReference type="ChEBI" id="CHEBI:90420"/>
        <dbReference type="ChEBI" id="CHEBI:456216"/>
        <dbReference type="EC" id="2.7.1.172"/>
    </reaction>
    <physiologicalReaction direction="left-to-right" evidence="2">
        <dbReference type="Rhea" id="RHEA:48433"/>
    </physiologicalReaction>
</comment>
<evidence type="ECO:0000313" key="5">
    <source>
        <dbReference type="Proteomes" id="UP000694425"/>
    </source>
</evidence>
<dbReference type="PANTHER" id="PTHR12149:SF9">
    <property type="entry name" value="FRUCTOSAMINE-3-KINASE"/>
    <property type="match status" value="1"/>
</dbReference>
<dbReference type="EC" id="2.7.1.172" evidence="1"/>
<reference evidence="4" key="2">
    <citation type="submission" date="2025-09" db="UniProtKB">
        <authorList>
            <consortium name="Ensembl"/>
        </authorList>
    </citation>
    <scope>IDENTIFICATION</scope>
</reference>
<dbReference type="InterPro" id="IPR016477">
    <property type="entry name" value="Fructo-/Ketosamine-3-kinase"/>
</dbReference>
<feature type="compositionally biased region" description="Gly residues" evidence="3">
    <location>
        <begin position="180"/>
        <end position="189"/>
    </location>
</feature>
<dbReference type="SUPFAM" id="SSF56112">
    <property type="entry name" value="Protein kinase-like (PK-like)"/>
    <property type="match status" value="1"/>
</dbReference>
<evidence type="ECO:0000256" key="3">
    <source>
        <dbReference type="SAM" id="MobiDB-lite"/>
    </source>
</evidence>
<evidence type="ECO:0000313" key="4">
    <source>
        <dbReference type="Ensembl" id="ENSNVIP00000030713.1"/>
    </source>
</evidence>
<dbReference type="Proteomes" id="UP000694425">
    <property type="component" value="Unplaced"/>
</dbReference>
<accession>A0A8C7BWY5</accession>
<feature type="compositionally biased region" description="Basic residues" evidence="3">
    <location>
        <begin position="196"/>
        <end position="207"/>
    </location>
</feature>
<protein>
    <recommendedName>
        <fullName evidence="1">protein-ribulosamine 3-kinase</fullName>
        <ecNumber evidence="1">2.7.1.172</ecNumber>
    </recommendedName>
</protein>
<dbReference type="Pfam" id="PF03881">
    <property type="entry name" value="Fructosamin_kin"/>
    <property type="match status" value="1"/>
</dbReference>
<feature type="region of interest" description="Disordered" evidence="3">
    <location>
        <begin position="180"/>
        <end position="214"/>
    </location>
</feature>
<organism evidence="4 5">
    <name type="scientific">Neovison vison</name>
    <name type="common">American mink</name>
    <name type="synonym">Mustela vison</name>
    <dbReference type="NCBI Taxonomy" id="452646"/>
    <lineage>
        <taxon>Eukaryota</taxon>
        <taxon>Metazoa</taxon>
        <taxon>Chordata</taxon>
        <taxon>Craniata</taxon>
        <taxon>Vertebrata</taxon>
        <taxon>Euteleostomi</taxon>
        <taxon>Mammalia</taxon>
        <taxon>Eutheria</taxon>
        <taxon>Laurasiatheria</taxon>
        <taxon>Carnivora</taxon>
        <taxon>Caniformia</taxon>
        <taxon>Musteloidea</taxon>
        <taxon>Mustelidae</taxon>
        <taxon>Mustelinae</taxon>
        <taxon>Neogale</taxon>
    </lineage>
</organism>
<dbReference type="AlphaFoldDB" id="A0A8C7BWY5"/>
<sequence>QDSHSPLRSLVLGIPRGGSCPGRQRPLLDSRCLFGTQARQMFEGEMASLEALQSTGLVRVPRPIKVIDLPGGGAAFVMEHLKMRGLSSQAARLGEQLADLHLHNQKLGEKSKEEESTVGRRAEGAEPRHVTKFGFHRVTCCGFIPQVSAGVLCAPGRRPALRAPSVRLVTPGYLGWEGGGEVRGAGRGAGAEPRGRGRSVQRPPRRRLCAECRD</sequence>
<proteinExistence type="predicted"/>
<evidence type="ECO:0000256" key="2">
    <source>
        <dbReference type="ARBA" id="ARBA00048655"/>
    </source>
</evidence>
<evidence type="ECO:0000256" key="1">
    <source>
        <dbReference type="ARBA" id="ARBA00011961"/>
    </source>
</evidence>